<feature type="compositionally biased region" description="Polar residues" evidence="1">
    <location>
        <begin position="42"/>
        <end position="57"/>
    </location>
</feature>
<sequence length="220" mass="23317">MPLFQSHPYPEPGPPAPVEPAPRHAGGFFSSLSLPRRDHPTPASTEPGNSDYRSATSHPHDNDGASVRSGFFFGRRRSADSLASQSTQSTTKSGHSRSTSASRSTPPTSPASHSSLKSSPSIKSNGGNSLLTSTLKRYTARAHQDPTVVQAREKIAAAAAAEEEADRAILHARARVKDALQSVQVLEGEAEGEAKRARAKNAIARLVSKDARGLGRHGEQ</sequence>
<gene>
    <name evidence="2" type="ORF">MVEN_02123100</name>
</gene>
<evidence type="ECO:0000313" key="3">
    <source>
        <dbReference type="Proteomes" id="UP000620124"/>
    </source>
</evidence>
<evidence type="ECO:0000313" key="2">
    <source>
        <dbReference type="EMBL" id="KAF7336868.1"/>
    </source>
</evidence>
<comment type="caution">
    <text evidence="2">The sequence shown here is derived from an EMBL/GenBank/DDBJ whole genome shotgun (WGS) entry which is preliminary data.</text>
</comment>
<accession>A0A8H7CIQ6</accession>
<feature type="compositionally biased region" description="Low complexity" evidence="1">
    <location>
        <begin position="64"/>
        <end position="73"/>
    </location>
</feature>
<feature type="compositionally biased region" description="Pro residues" evidence="1">
    <location>
        <begin position="9"/>
        <end position="20"/>
    </location>
</feature>
<reference evidence="2" key="1">
    <citation type="submission" date="2020-05" db="EMBL/GenBank/DDBJ databases">
        <title>Mycena genomes resolve the evolution of fungal bioluminescence.</title>
        <authorList>
            <person name="Tsai I.J."/>
        </authorList>
    </citation>
    <scope>NUCLEOTIDE SEQUENCE</scope>
    <source>
        <strain evidence="2">CCC161011</strain>
    </source>
</reference>
<dbReference type="Proteomes" id="UP000620124">
    <property type="component" value="Unassembled WGS sequence"/>
</dbReference>
<organism evidence="2 3">
    <name type="scientific">Mycena venus</name>
    <dbReference type="NCBI Taxonomy" id="2733690"/>
    <lineage>
        <taxon>Eukaryota</taxon>
        <taxon>Fungi</taxon>
        <taxon>Dikarya</taxon>
        <taxon>Basidiomycota</taxon>
        <taxon>Agaricomycotina</taxon>
        <taxon>Agaricomycetes</taxon>
        <taxon>Agaricomycetidae</taxon>
        <taxon>Agaricales</taxon>
        <taxon>Marasmiineae</taxon>
        <taxon>Mycenaceae</taxon>
        <taxon>Mycena</taxon>
    </lineage>
</organism>
<dbReference type="OrthoDB" id="3211582at2759"/>
<feature type="compositionally biased region" description="Polar residues" evidence="1">
    <location>
        <begin position="81"/>
        <end position="93"/>
    </location>
</feature>
<feature type="compositionally biased region" description="Low complexity" evidence="1">
    <location>
        <begin position="96"/>
        <end position="124"/>
    </location>
</feature>
<dbReference type="EMBL" id="JACAZI010000022">
    <property type="protein sequence ID" value="KAF7336868.1"/>
    <property type="molecule type" value="Genomic_DNA"/>
</dbReference>
<dbReference type="AlphaFoldDB" id="A0A8H7CIQ6"/>
<proteinExistence type="predicted"/>
<feature type="region of interest" description="Disordered" evidence="1">
    <location>
        <begin position="1"/>
        <end position="130"/>
    </location>
</feature>
<name>A0A8H7CIQ6_9AGAR</name>
<evidence type="ECO:0000256" key="1">
    <source>
        <dbReference type="SAM" id="MobiDB-lite"/>
    </source>
</evidence>
<keyword evidence="3" id="KW-1185">Reference proteome</keyword>
<protein>
    <submittedName>
        <fullName evidence="2">Uncharacterized protein</fullName>
    </submittedName>
</protein>